<evidence type="ECO:0000313" key="24">
    <source>
        <dbReference type="Proteomes" id="UP001247620"/>
    </source>
</evidence>
<evidence type="ECO:0000256" key="11">
    <source>
        <dbReference type="ARBA" id="ARBA00022801"/>
    </source>
</evidence>
<keyword evidence="14" id="KW-0333">Golgi apparatus</keyword>
<dbReference type="Gene3D" id="3.40.630.10">
    <property type="entry name" value="Zn peptidases"/>
    <property type="match status" value="1"/>
</dbReference>
<evidence type="ECO:0000256" key="5">
    <source>
        <dbReference type="ARBA" id="ARBA00014116"/>
    </source>
</evidence>
<evidence type="ECO:0000256" key="13">
    <source>
        <dbReference type="ARBA" id="ARBA00022833"/>
    </source>
</evidence>
<keyword evidence="15" id="KW-0482">Metalloprotease</keyword>
<accession>A0ABU1TAS1</accession>
<comment type="subunit">
    <text evidence="19">Homodimer. The monomeric form is inactive while the homodimer is active.</text>
</comment>
<keyword evidence="10 21" id="KW-0732">Signal</keyword>
<evidence type="ECO:0000256" key="18">
    <source>
        <dbReference type="ARBA" id="ARBA00023228"/>
    </source>
</evidence>
<dbReference type="SUPFAM" id="SSF53187">
    <property type="entry name" value="Zn-dependent exopeptidases"/>
    <property type="match status" value="1"/>
</dbReference>
<evidence type="ECO:0000256" key="19">
    <source>
        <dbReference type="ARBA" id="ARBA00025833"/>
    </source>
</evidence>
<evidence type="ECO:0000256" key="10">
    <source>
        <dbReference type="ARBA" id="ARBA00022729"/>
    </source>
</evidence>
<evidence type="ECO:0000256" key="2">
    <source>
        <dbReference type="ARBA" id="ARBA00004371"/>
    </source>
</evidence>
<keyword evidence="24" id="KW-1185">Reference proteome</keyword>
<keyword evidence="11" id="KW-0378">Hydrolase</keyword>
<evidence type="ECO:0000256" key="14">
    <source>
        <dbReference type="ARBA" id="ARBA00023034"/>
    </source>
</evidence>
<evidence type="ECO:0000256" key="7">
    <source>
        <dbReference type="ARBA" id="ARBA00022645"/>
    </source>
</evidence>
<dbReference type="PANTHER" id="PTHR12053:SF3">
    <property type="entry name" value="CARBOXYPEPTIDASE Q"/>
    <property type="match status" value="1"/>
</dbReference>
<evidence type="ECO:0000256" key="21">
    <source>
        <dbReference type="SAM" id="SignalP"/>
    </source>
</evidence>
<evidence type="ECO:0000256" key="15">
    <source>
        <dbReference type="ARBA" id="ARBA00023049"/>
    </source>
</evidence>
<evidence type="ECO:0000256" key="1">
    <source>
        <dbReference type="ARBA" id="ARBA00004240"/>
    </source>
</evidence>
<keyword evidence="9" id="KW-0479">Metal-binding</keyword>
<dbReference type="RefSeq" id="WP_310095446.1">
    <property type="nucleotide sequence ID" value="NZ_JAVDUU010000002.1"/>
</dbReference>
<evidence type="ECO:0000259" key="22">
    <source>
        <dbReference type="Pfam" id="PF04389"/>
    </source>
</evidence>
<keyword evidence="17" id="KW-0325">Glycoprotein</keyword>
<keyword evidence="12" id="KW-0256">Endoplasmic reticulum</keyword>
<dbReference type="PANTHER" id="PTHR12053">
    <property type="entry name" value="PROTEASE FAMILY M28 PLASMA GLUTAMATE CARBOXYPEPTIDASE-RELATED"/>
    <property type="match status" value="1"/>
</dbReference>
<keyword evidence="6" id="KW-0964">Secreted</keyword>
<keyword evidence="16" id="KW-0865">Zymogen</keyword>
<dbReference type="InterPro" id="IPR039866">
    <property type="entry name" value="CPQ"/>
</dbReference>
<organism evidence="23 24">
    <name type="scientific">Mucilaginibacter pocheonensis</name>
    <dbReference type="NCBI Taxonomy" id="398050"/>
    <lineage>
        <taxon>Bacteria</taxon>
        <taxon>Pseudomonadati</taxon>
        <taxon>Bacteroidota</taxon>
        <taxon>Sphingobacteriia</taxon>
        <taxon>Sphingobacteriales</taxon>
        <taxon>Sphingobacteriaceae</taxon>
        <taxon>Mucilaginibacter</taxon>
    </lineage>
</organism>
<evidence type="ECO:0000256" key="6">
    <source>
        <dbReference type="ARBA" id="ARBA00022525"/>
    </source>
</evidence>
<dbReference type="Gene3D" id="3.50.30.30">
    <property type="match status" value="1"/>
</dbReference>
<name>A0ABU1TAS1_9SPHI</name>
<keyword evidence="8" id="KW-0645">Protease</keyword>
<evidence type="ECO:0000256" key="20">
    <source>
        <dbReference type="ARBA" id="ARBA00033328"/>
    </source>
</evidence>
<keyword evidence="13" id="KW-0862">Zinc</keyword>
<evidence type="ECO:0000256" key="9">
    <source>
        <dbReference type="ARBA" id="ARBA00022723"/>
    </source>
</evidence>
<sequence length="520" mass="57408">MKYLNLKLLFAACMLSSKSLLAQQELVDTAVFNKIRNAEMKTSQIPNIAHYITDVSGPRLTNSPGFKRAADWAVATMKKWGLANAALEPWGQFGKNWEIQDFSIMMKVPYAQPIMAYPDPWTANTNGLQQGQITLLTPTQARDTTYISQHLDDFKGKFILITGAPINTADNFKPSATRLTDAELADMKDTYMVTHDQIVQYAGVYKTLNKINVLFKKSGAIAIISAGSKNIDGTVFVQSLAGYKLTNPESLPTVSMALEDGQKIKRLIQSGHPVEIALNINGKLSTADTKGYNVVAEIPGTDPKLKSQLVMLGGHLDSWSAATGATDNGAGCIVMLEVVRLLDSLNLKPKRTIRIALWSGEEQGVLGSYNYAKNHFMDAEKYTLKPEQAKVSAYFNLDNGSGKIRGIFTQNNEAMKPIFEQWFTPFHDLGAATVTTKNTGSTDHLAFDWAGIPGFQFIQDPLDYETRTHHSNMDSYDHLQIDDLKQAAIIVASFVYQTSVRPAPLPRKPLVKEPFAFDGL</sequence>
<gene>
    <name evidence="23" type="ORF">J2W55_002183</name>
</gene>
<evidence type="ECO:0000256" key="17">
    <source>
        <dbReference type="ARBA" id="ARBA00023180"/>
    </source>
</evidence>
<evidence type="ECO:0000256" key="4">
    <source>
        <dbReference type="ARBA" id="ARBA00004613"/>
    </source>
</evidence>
<evidence type="ECO:0000256" key="8">
    <source>
        <dbReference type="ARBA" id="ARBA00022670"/>
    </source>
</evidence>
<evidence type="ECO:0000313" key="23">
    <source>
        <dbReference type="EMBL" id="MDR6942341.1"/>
    </source>
</evidence>
<comment type="subcellular location">
    <subcellularLocation>
        <location evidence="1">Endoplasmic reticulum</location>
    </subcellularLocation>
    <subcellularLocation>
        <location evidence="3">Golgi apparatus</location>
    </subcellularLocation>
    <subcellularLocation>
        <location evidence="2">Lysosome</location>
    </subcellularLocation>
    <subcellularLocation>
        <location evidence="4">Secreted</location>
    </subcellularLocation>
</comment>
<dbReference type="InterPro" id="IPR007484">
    <property type="entry name" value="Peptidase_M28"/>
</dbReference>
<evidence type="ECO:0000256" key="12">
    <source>
        <dbReference type="ARBA" id="ARBA00022824"/>
    </source>
</evidence>
<keyword evidence="7" id="KW-0121">Carboxypeptidase</keyword>
<protein>
    <recommendedName>
        <fullName evidence="5">Carboxypeptidase Q</fullName>
    </recommendedName>
    <alternativeName>
        <fullName evidence="20">Plasma glutamate carboxypeptidase</fullName>
    </alternativeName>
</protein>
<evidence type="ECO:0000256" key="16">
    <source>
        <dbReference type="ARBA" id="ARBA00023145"/>
    </source>
</evidence>
<dbReference type="EMBL" id="JAVDUU010000002">
    <property type="protein sequence ID" value="MDR6942341.1"/>
    <property type="molecule type" value="Genomic_DNA"/>
</dbReference>
<comment type="caution">
    <text evidence="23">The sequence shown here is derived from an EMBL/GenBank/DDBJ whole genome shotgun (WGS) entry which is preliminary data.</text>
</comment>
<feature type="signal peptide" evidence="21">
    <location>
        <begin position="1"/>
        <end position="22"/>
    </location>
</feature>
<reference evidence="23 24" key="1">
    <citation type="submission" date="2023-07" db="EMBL/GenBank/DDBJ databases">
        <title>Sorghum-associated microbial communities from plants grown in Nebraska, USA.</title>
        <authorList>
            <person name="Schachtman D."/>
        </authorList>
    </citation>
    <scope>NUCLEOTIDE SEQUENCE [LARGE SCALE GENOMIC DNA]</scope>
    <source>
        <strain evidence="23 24">3262</strain>
    </source>
</reference>
<evidence type="ECO:0000256" key="3">
    <source>
        <dbReference type="ARBA" id="ARBA00004555"/>
    </source>
</evidence>
<keyword evidence="18" id="KW-0458">Lysosome</keyword>
<feature type="chain" id="PRO_5045685258" description="Carboxypeptidase Q" evidence="21">
    <location>
        <begin position="23"/>
        <end position="520"/>
    </location>
</feature>
<dbReference type="Pfam" id="PF04389">
    <property type="entry name" value="Peptidase_M28"/>
    <property type="match status" value="1"/>
</dbReference>
<proteinExistence type="predicted"/>
<feature type="domain" description="Peptidase M28" evidence="22">
    <location>
        <begin position="293"/>
        <end position="494"/>
    </location>
</feature>
<dbReference type="Proteomes" id="UP001247620">
    <property type="component" value="Unassembled WGS sequence"/>
</dbReference>